<keyword evidence="3" id="KW-0732">Signal</keyword>
<feature type="compositionally biased region" description="Low complexity" evidence="1">
    <location>
        <begin position="130"/>
        <end position="143"/>
    </location>
</feature>
<keyword evidence="5" id="KW-1185">Reference proteome</keyword>
<evidence type="ECO:0000256" key="3">
    <source>
        <dbReference type="SAM" id="SignalP"/>
    </source>
</evidence>
<feature type="region of interest" description="Disordered" evidence="1">
    <location>
        <begin position="130"/>
        <end position="157"/>
    </location>
</feature>
<sequence>MTRWGLLQSFVLSTSILLGLCVPPSHPSPGHAYTTTSGFTALTVYELSNDGNSNDTRLALFMFSSKKCETGIQPASCVISEDDQTVTLTVVPIDLKQGETRRYRCDAGFYETSLRTYTFYANLTLPSETTTPVTATHTTSAGTSDYTTHRDATSTNDDNFPETTTQIGALQLVEKGLGTKDNPIKVSKGADVTFYLKGDPVPVLTSAAFLGKTLLHHNSSKMQQSLDRFPENMVRCWPLRFRDLVQCEVDADNVKEGFYAATLENEVDDITVFLQVDPKKSKEATVSVTAYVAGGGGVTVVLVVIIVVGVVKRRRYLAWRARYAQIQRNHEQEMAVYRGLGEALVRDDDANVEAEERFYHVVDHSHLESDIGSRSSVNFRPRRTCRAPPYPHQVPLPLPPSGGSRADKSRRRPRSLPDDYLHPAAFLSDNSTASRSHRRRSLPSDYLHPAAILPTQ</sequence>
<feature type="transmembrane region" description="Helical" evidence="2">
    <location>
        <begin position="288"/>
        <end position="311"/>
    </location>
</feature>
<feature type="compositionally biased region" description="Pro residues" evidence="1">
    <location>
        <begin position="388"/>
        <end position="400"/>
    </location>
</feature>
<dbReference type="EMBL" id="JACVVK020000106">
    <property type="protein sequence ID" value="KAK7492114.1"/>
    <property type="molecule type" value="Genomic_DNA"/>
</dbReference>
<gene>
    <name evidence="4" type="ORF">BaRGS_00016588</name>
</gene>
<evidence type="ECO:0000313" key="5">
    <source>
        <dbReference type="Proteomes" id="UP001519460"/>
    </source>
</evidence>
<keyword evidence="2" id="KW-1133">Transmembrane helix</keyword>
<proteinExistence type="predicted"/>
<keyword evidence="2" id="KW-0472">Membrane</keyword>
<dbReference type="AlphaFoldDB" id="A0ABD0KZ86"/>
<reference evidence="4 5" key="1">
    <citation type="journal article" date="2023" name="Sci. Data">
        <title>Genome assembly of the Korean intertidal mud-creeper Batillaria attramentaria.</title>
        <authorList>
            <person name="Patra A.K."/>
            <person name="Ho P.T."/>
            <person name="Jun S."/>
            <person name="Lee S.J."/>
            <person name="Kim Y."/>
            <person name="Won Y.J."/>
        </authorList>
    </citation>
    <scope>NUCLEOTIDE SEQUENCE [LARGE SCALE GENOMIC DNA]</scope>
    <source>
        <strain evidence="4">Wonlab-2016</strain>
    </source>
</reference>
<name>A0ABD0KZ86_9CAEN</name>
<keyword evidence="2" id="KW-0812">Transmembrane</keyword>
<dbReference type="Proteomes" id="UP001519460">
    <property type="component" value="Unassembled WGS sequence"/>
</dbReference>
<evidence type="ECO:0000256" key="1">
    <source>
        <dbReference type="SAM" id="MobiDB-lite"/>
    </source>
</evidence>
<protein>
    <submittedName>
        <fullName evidence="4">Uncharacterized protein</fullName>
    </submittedName>
</protein>
<evidence type="ECO:0000313" key="4">
    <source>
        <dbReference type="EMBL" id="KAK7492114.1"/>
    </source>
</evidence>
<feature type="chain" id="PRO_5044762713" evidence="3">
    <location>
        <begin position="22"/>
        <end position="456"/>
    </location>
</feature>
<feature type="signal peptide" evidence="3">
    <location>
        <begin position="1"/>
        <end position="21"/>
    </location>
</feature>
<organism evidence="4 5">
    <name type="scientific">Batillaria attramentaria</name>
    <dbReference type="NCBI Taxonomy" id="370345"/>
    <lineage>
        <taxon>Eukaryota</taxon>
        <taxon>Metazoa</taxon>
        <taxon>Spiralia</taxon>
        <taxon>Lophotrochozoa</taxon>
        <taxon>Mollusca</taxon>
        <taxon>Gastropoda</taxon>
        <taxon>Caenogastropoda</taxon>
        <taxon>Sorbeoconcha</taxon>
        <taxon>Cerithioidea</taxon>
        <taxon>Batillariidae</taxon>
        <taxon>Batillaria</taxon>
    </lineage>
</organism>
<accession>A0ABD0KZ86</accession>
<comment type="caution">
    <text evidence="4">The sequence shown here is derived from an EMBL/GenBank/DDBJ whole genome shotgun (WGS) entry which is preliminary data.</text>
</comment>
<feature type="region of interest" description="Disordered" evidence="1">
    <location>
        <begin position="371"/>
        <end position="456"/>
    </location>
</feature>
<evidence type="ECO:0000256" key="2">
    <source>
        <dbReference type="SAM" id="Phobius"/>
    </source>
</evidence>